<sequence length="294" mass="32799">MSSCFFTKTRLLFNGARDIDRNRSKFEAFFNQRKSFAFDEPTIEPKVLISLQSHPFAHEDYVALLQSASVGEALRTARASFQSMKHDFPRCLRWTGELLIKLLLLFPPDGTTATSVSPASLSSLRRCFRPPDSTTGDVITDQEHHSSGLCVQGCCVLGLASNRFSGPLPDSHGHCSKMKNMKFLMFLCSGPDHDNSTSGNAPLHLGLVLPRAVRDQRGSVIRLSSSSCFYVKRALPTGGPPPAQAPHDYIEETWRHLLHYKSSVAPAMDHCRDHFETILLVLDIRSRQSRELSL</sequence>
<name>A0ABQ7EAS2_BRACR</name>
<reference evidence="1 2" key="1">
    <citation type="journal article" date="2020" name="BMC Genomics">
        <title>Intraspecific diversification of the crop wild relative Brassica cretica Lam. using demographic model selection.</title>
        <authorList>
            <person name="Kioukis A."/>
            <person name="Michalopoulou V.A."/>
            <person name="Briers L."/>
            <person name="Pirintsos S."/>
            <person name="Studholme D.J."/>
            <person name="Pavlidis P."/>
            <person name="Sarris P.F."/>
        </authorList>
    </citation>
    <scope>NUCLEOTIDE SEQUENCE [LARGE SCALE GENOMIC DNA]</scope>
    <source>
        <strain evidence="2">cv. PFS-1207/04</strain>
    </source>
</reference>
<accession>A0ABQ7EAS2</accession>
<proteinExistence type="predicted"/>
<keyword evidence="2" id="KW-1185">Reference proteome</keyword>
<protein>
    <submittedName>
        <fullName evidence="1">Uncharacterized protein</fullName>
    </submittedName>
</protein>
<dbReference type="EMBL" id="QGKV02000299">
    <property type="protein sequence ID" value="KAF3593455.1"/>
    <property type="molecule type" value="Genomic_DNA"/>
</dbReference>
<gene>
    <name evidence="1" type="ORF">DY000_02021570</name>
</gene>
<evidence type="ECO:0000313" key="1">
    <source>
        <dbReference type="EMBL" id="KAF3593455.1"/>
    </source>
</evidence>
<evidence type="ECO:0000313" key="2">
    <source>
        <dbReference type="Proteomes" id="UP000266723"/>
    </source>
</evidence>
<dbReference type="Proteomes" id="UP000266723">
    <property type="component" value="Unassembled WGS sequence"/>
</dbReference>
<comment type="caution">
    <text evidence="1">The sequence shown here is derived from an EMBL/GenBank/DDBJ whole genome shotgun (WGS) entry which is preliminary data.</text>
</comment>
<organism evidence="1 2">
    <name type="scientific">Brassica cretica</name>
    <name type="common">Mustard</name>
    <dbReference type="NCBI Taxonomy" id="69181"/>
    <lineage>
        <taxon>Eukaryota</taxon>
        <taxon>Viridiplantae</taxon>
        <taxon>Streptophyta</taxon>
        <taxon>Embryophyta</taxon>
        <taxon>Tracheophyta</taxon>
        <taxon>Spermatophyta</taxon>
        <taxon>Magnoliopsida</taxon>
        <taxon>eudicotyledons</taxon>
        <taxon>Gunneridae</taxon>
        <taxon>Pentapetalae</taxon>
        <taxon>rosids</taxon>
        <taxon>malvids</taxon>
        <taxon>Brassicales</taxon>
        <taxon>Brassicaceae</taxon>
        <taxon>Brassiceae</taxon>
        <taxon>Brassica</taxon>
    </lineage>
</organism>